<protein>
    <submittedName>
        <fullName evidence="2">ATP-binding protein</fullName>
    </submittedName>
</protein>
<dbReference type="Proteomes" id="UP001596175">
    <property type="component" value="Unassembled WGS sequence"/>
</dbReference>
<dbReference type="RefSeq" id="WP_378022218.1">
    <property type="nucleotide sequence ID" value="NZ_JBHSKG010000009.1"/>
</dbReference>
<dbReference type="Gene3D" id="3.40.50.300">
    <property type="entry name" value="P-loop containing nucleotide triphosphate hydrolases"/>
    <property type="match status" value="1"/>
</dbReference>
<gene>
    <name evidence="2" type="ORF">ACFPK1_17480</name>
</gene>
<dbReference type="Pfam" id="PF13401">
    <property type="entry name" value="AAA_22"/>
    <property type="match status" value="1"/>
</dbReference>
<organism evidence="2 3">
    <name type="scientific">Actinomycetospora rhizophila</name>
    <dbReference type="NCBI Taxonomy" id="1416876"/>
    <lineage>
        <taxon>Bacteria</taxon>
        <taxon>Bacillati</taxon>
        <taxon>Actinomycetota</taxon>
        <taxon>Actinomycetes</taxon>
        <taxon>Pseudonocardiales</taxon>
        <taxon>Pseudonocardiaceae</taxon>
        <taxon>Actinomycetospora</taxon>
    </lineage>
</organism>
<dbReference type="SMART" id="SM00421">
    <property type="entry name" value="HTH_LUXR"/>
    <property type="match status" value="1"/>
</dbReference>
<dbReference type="PRINTS" id="PR00038">
    <property type="entry name" value="HTHLUXR"/>
</dbReference>
<dbReference type="GO" id="GO:0005524">
    <property type="term" value="F:ATP binding"/>
    <property type="evidence" value="ECO:0007669"/>
    <property type="project" value="UniProtKB-KW"/>
</dbReference>
<feature type="domain" description="HTH luxR-type" evidence="1">
    <location>
        <begin position="639"/>
        <end position="704"/>
    </location>
</feature>
<dbReference type="Pfam" id="PF25872">
    <property type="entry name" value="HTH_77"/>
    <property type="match status" value="1"/>
</dbReference>
<evidence type="ECO:0000259" key="1">
    <source>
        <dbReference type="PROSITE" id="PS50043"/>
    </source>
</evidence>
<keyword evidence="3" id="KW-1185">Reference proteome</keyword>
<dbReference type="Gene3D" id="1.10.10.10">
    <property type="entry name" value="Winged helix-like DNA-binding domain superfamily/Winged helix DNA-binding domain"/>
    <property type="match status" value="1"/>
</dbReference>
<evidence type="ECO:0000313" key="3">
    <source>
        <dbReference type="Proteomes" id="UP001596175"/>
    </source>
</evidence>
<dbReference type="InterPro" id="IPR027417">
    <property type="entry name" value="P-loop_NTPase"/>
</dbReference>
<dbReference type="PANTHER" id="PTHR47691:SF3">
    <property type="entry name" value="HTH-TYPE TRANSCRIPTIONAL REGULATOR RV0890C-RELATED"/>
    <property type="match status" value="1"/>
</dbReference>
<dbReference type="PROSITE" id="PS50043">
    <property type="entry name" value="HTH_LUXR_2"/>
    <property type="match status" value="1"/>
</dbReference>
<dbReference type="CDD" id="cd06170">
    <property type="entry name" value="LuxR_C_like"/>
    <property type="match status" value="1"/>
</dbReference>
<dbReference type="SUPFAM" id="SSF52540">
    <property type="entry name" value="P-loop containing nucleoside triphosphate hydrolases"/>
    <property type="match status" value="1"/>
</dbReference>
<keyword evidence="2" id="KW-0067">ATP-binding</keyword>
<dbReference type="InterPro" id="IPR011990">
    <property type="entry name" value="TPR-like_helical_dom_sf"/>
</dbReference>
<proteinExistence type="predicted"/>
<dbReference type="InterPro" id="IPR000792">
    <property type="entry name" value="Tscrpt_reg_LuxR_C"/>
</dbReference>
<accession>A0ABV9ZEQ0</accession>
<keyword evidence="2" id="KW-0547">Nucleotide-binding</keyword>
<sequence length="725" mass="76512">MEADGVPVPTPLTPLIGREREVATARAVLGAHRLLTVVGVGGCGKTRLATEVARGVAGAVFVDLAPLADPALVLPTVARALGLGEAGAQPLVTTLHRHLADRDAFLLLDNVEHVLDAVDGLADLLARCPRLTVLATSRCPLRIPGEHLLPLAPLPVPGDGHGADSPSVALFLDRVRAAEPDRAVGDGDLRDVARICRALDGLPLALELAAAQVRTVGLAGLLDDAGTAVSPRRAVPERHRSLEAAIAWSIALLDDWSVTVFGRLSVFAGSWTAPVAQRVCGEPGRDVGPALAALVEHSLVEVVPAGTGVRYRMLETLRRHAAGLARAADDTVRRHADWCAEVADSVLTCPGPREAAWIDVAQAELAELRAALERCPPAATPTGLRTAADLYFFWDMRGYLGEGRDHLARLLARPEAAWDPSARVAALQSLGLLLLWQDDLAGARGALEEAADLAERRGDAAGWAWCAGSLGIAHFAGGDVDAIAERAERGLAVARQEAAWMPLLRTTCGLGLVRWAQGRADEARALLEENARLAAPSPWGAAKAGWFLGWFAFLDGDLEDADRRFRDGAAAFAHIGDRRSLPDCHDGAACVAAARGHATQALELFATADGLRERAGTRRNAYLRPHCDRARDGARAAVATPAPHGVTARELEVARLVADGLTNRQIGRRLGISERTAERHTENLRAKLGVGTRAQIAAWAAAVPTHPAAAVADVPDTGRTRTPLG</sequence>
<comment type="caution">
    <text evidence="2">The sequence shown here is derived from an EMBL/GenBank/DDBJ whole genome shotgun (WGS) entry which is preliminary data.</text>
</comment>
<dbReference type="PANTHER" id="PTHR47691">
    <property type="entry name" value="REGULATOR-RELATED"/>
    <property type="match status" value="1"/>
</dbReference>
<dbReference type="PRINTS" id="PR00364">
    <property type="entry name" value="DISEASERSIST"/>
</dbReference>
<name>A0ABV9ZEQ0_9PSEU</name>
<dbReference type="InterPro" id="IPR049945">
    <property type="entry name" value="AAA_22"/>
</dbReference>
<dbReference type="InterPro" id="IPR036388">
    <property type="entry name" value="WH-like_DNA-bd_sf"/>
</dbReference>
<dbReference type="SUPFAM" id="SSF46894">
    <property type="entry name" value="C-terminal effector domain of the bipartite response regulators"/>
    <property type="match status" value="1"/>
</dbReference>
<dbReference type="InterPro" id="IPR058852">
    <property type="entry name" value="HTH_77"/>
</dbReference>
<dbReference type="EMBL" id="JBHSKG010000009">
    <property type="protein sequence ID" value="MFC5140036.1"/>
    <property type="molecule type" value="Genomic_DNA"/>
</dbReference>
<evidence type="ECO:0000313" key="2">
    <source>
        <dbReference type="EMBL" id="MFC5140036.1"/>
    </source>
</evidence>
<dbReference type="Gene3D" id="1.25.40.10">
    <property type="entry name" value="Tetratricopeptide repeat domain"/>
    <property type="match status" value="2"/>
</dbReference>
<dbReference type="Pfam" id="PF00196">
    <property type="entry name" value="GerE"/>
    <property type="match status" value="1"/>
</dbReference>
<dbReference type="SUPFAM" id="SSF48452">
    <property type="entry name" value="TPR-like"/>
    <property type="match status" value="1"/>
</dbReference>
<dbReference type="InterPro" id="IPR016032">
    <property type="entry name" value="Sig_transdc_resp-reg_C-effctor"/>
</dbReference>
<reference evidence="3" key="1">
    <citation type="journal article" date="2019" name="Int. J. Syst. Evol. Microbiol.">
        <title>The Global Catalogue of Microorganisms (GCM) 10K type strain sequencing project: providing services to taxonomists for standard genome sequencing and annotation.</title>
        <authorList>
            <consortium name="The Broad Institute Genomics Platform"/>
            <consortium name="The Broad Institute Genome Sequencing Center for Infectious Disease"/>
            <person name="Wu L."/>
            <person name="Ma J."/>
        </authorList>
    </citation>
    <scope>NUCLEOTIDE SEQUENCE [LARGE SCALE GENOMIC DNA]</scope>
    <source>
        <strain evidence="3">XZYJ18</strain>
    </source>
</reference>